<dbReference type="Pfam" id="PF08615">
    <property type="entry name" value="RNase_H2_suC"/>
    <property type="match status" value="1"/>
</dbReference>
<evidence type="ECO:0000313" key="1">
    <source>
        <dbReference type="EMBL" id="KAG2223048.1"/>
    </source>
</evidence>
<accession>A0A8H7S7U1</accession>
<protein>
    <submittedName>
        <fullName evidence="1">Uncharacterized protein</fullName>
    </submittedName>
</protein>
<dbReference type="Gene3D" id="2.40.128.680">
    <property type="match status" value="1"/>
</dbReference>
<dbReference type="PANTHER" id="PTHR47204:SF1">
    <property type="entry name" value="RIBONUCLEASE H2 SUBUNIT C"/>
    <property type="match status" value="1"/>
</dbReference>
<comment type="caution">
    <text evidence="1">The sequence shown here is derived from an EMBL/GenBank/DDBJ whole genome shotgun (WGS) entry which is preliminary data.</text>
</comment>
<proteinExistence type="predicted"/>
<dbReference type="AlphaFoldDB" id="A0A8H7S7U1"/>
<dbReference type="EMBL" id="JAEPRB010000069">
    <property type="protein sequence ID" value="KAG2223048.1"/>
    <property type="molecule type" value="Genomic_DNA"/>
</dbReference>
<name>A0A8H7S7U1_9FUNG</name>
<dbReference type="GO" id="GO:0032299">
    <property type="term" value="C:ribonuclease H2 complex"/>
    <property type="evidence" value="ECO:0007669"/>
    <property type="project" value="InterPro"/>
</dbReference>
<keyword evidence="2" id="KW-1185">Reference proteome</keyword>
<organism evidence="1 2">
    <name type="scientific">Circinella minor</name>
    <dbReference type="NCBI Taxonomy" id="1195481"/>
    <lineage>
        <taxon>Eukaryota</taxon>
        <taxon>Fungi</taxon>
        <taxon>Fungi incertae sedis</taxon>
        <taxon>Mucoromycota</taxon>
        <taxon>Mucoromycotina</taxon>
        <taxon>Mucoromycetes</taxon>
        <taxon>Mucorales</taxon>
        <taxon>Lichtheimiaceae</taxon>
        <taxon>Circinella</taxon>
    </lineage>
</organism>
<dbReference type="PANTHER" id="PTHR47204">
    <property type="entry name" value="OS02G0168900 PROTEIN"/>
    <property type="match status" value="1"/>
</dbReference>
<gene>
    <name evidence="1" type="ORF">INT45_008249</name>
</gene>
<dbReference type="InterPro" id="IPR013924">
    <property type="entry name" value="RNase_H2_suC"/>
</dbReference>
<dbReference type="Proteomes" id="UP000646827">
    <property type="component" value="Unassembled WGS sequence"/>
</dbReference>
<evidence type="ECO:0000313" key="2">
    <source>
        <dbReference type="Proteomes" id="UP000646827"/>
    </source>
</evidence>
<dbReference type="GO" id="GO:0006401">
    <property type="term" value="P:RNA catabolic process"/>
    <property type="evidence" value="ECO:0007669"/>
    <property type="project" value="InterPro"/>
</dbReference>
<reference evidence="1 2" key="1">
    <citation type="submission" date="2020-12" db="EMBL/GenBank/DDBJ databases">
        <title>Metabolic potential, ecology and presence of endohyphal bacteria is reflected in genomic diversity of Mucoromycotina.</title>
        <authorList>
            <person name="Muszewska A."/>
            <person name="Okrasinska A."/>
            <person name="Steczkiewicz K."/>
            <person name="Drgas O."/>
            <person name="Orlowska M."/>
            <person name="Perlinska-Lenart U."/>
            <person name="Aleksandrzak-Piekarczyk T."/>
            <person name="Szatraj K."/>
            <person name="Zielenkiewicz U."/>
            <person name="Pilsyk S."/>
            <person name="Malc E."/>
            <person name="Mieczkowski P."/>
            <person name="Kruszewska J.S."/>
            <person name="Biernat P."/>
            <person name="Pawlowska J."/>
        </authorList>
    </citation>
    <scope>NUCLEOTIDE SEQUENCE [LARGE SCALE GENOMIC DNA]</scope>
    <source>
        <strain evidence="1 2">CBS 142.35</strain>
    </source>
</reference>
<dbReference type="OrthoDB" id="6222486at2759"/>
<sequence length="149" mass="17367">MSDQETITTTTTSAPTTHLFPFTSTLEGPINSKKYFQFEPTPSLEHKHKTIETFETKLMGRRLIGYNVQLPENVNGHIWQYVQTPHNHHEIEEEEEEELQPRLIKKSSPEISRFVLWKKDTAPNDQDARLKAIEDWHNITNAVHEPIPL</sequence>